<organism evidence="1 2">
    <name type="scientific">Pseudoalteromonas xiamenensis</name>
    <dbReference type="NCBI Taxonomy" id="882626"/>
    <lineage>
        <taxon>Bacteria</taxon>
        <taxon>Pseudomonadati</taxon>
        <taxon>Pseudomonadota</taxon>
        <taxon>Gammaproteobacteria</taxon>
        <taxon>Alteromonadales</taxon>
        <taxon>Pseudoalteromonadaceae</taxon>
        <taxon>Pseudoalteromonas</taxon>
    </lineage>
</organism>
<gene>
    <name evidence="1" type="ORF">J5O05_09890</name>
</gene>
<proteinExistence type="predicted"/>
<keyword evidence="2" id="KW-1185">Reference proteome</keyword>
<dbReference type="KEGG" id="pxi:J5O05_09890"/>
<sequence>MHPFSLQKEQSSQVTGGSVADGFVSSALRENGGPIMVTMAIPEDGSDPRDFKIM</sequence>
<evidence type="ECO:0000313" key="1">
    <source>
        <dbReference type="EMBL" id="QTH70329.1"/>
    </source>
</evidence>
<dbReference type="EMBL" id="CP072133">
    <property type="protein sequence ID" value="QTH70329.1"/>
    <property type="molecule type" value="Genomic_DNA"/>
</dbReference>
<dbReference type="RefSeq" id="WP_208841925.1">
    <property type="nucleotide sequence ID" value="NZ_CP072133.1"/>
</dbReference>
<name>A0A975HJW0_9GAMM</name>
<protein>
    <submittedName>
        <fullName evidence="1">Uncharacterized protein</fullName>
    </submittedName>
</protein>
<accession>A0A975HJW0</accession>
<dbReference type="Proteomes" id="UP000664904">
    <property type="component" value="Chromosome"/>
</dbReference>
<evidence type="ECO:0000313" key="2">
    <source>
        <dbReference type="Proteomes" id="UP000664904"/>
    </source>
</evidence>
<dbReference type="AlphaFoldDB" id="A0A975HJW0"/>
<reference evidence="1" key="1">
    <citation type="submission" date="2021-03" db="EMBL/GenBank/DDBJ databases">
        <title>Complete Genome of Pseudoalteromonas xiamenensis STKMTI.2, a new potential marine bacterium producing anti-Vibrio compounds.</title>
        <authorList>
            <person name="Handayani D.P."/>
            <person name="Isnansetyo A."/>
            <person name="Istiqomah I."/>
            <person name="Jumina J."/>
        </authorList>
    </citation>
    <scope>NUCLEOTIDE SEQUENCE</scope>
    <source>
        <strain evidence="1">STKMTI.2</strain>
    </source>
</reference>